<dbReference type="Gene3D" id="3.40.50.1820">
    <property type="entry name" value="alpha/beta hydrolase"/>
    <property type="match status" value="1"/>
</dbReference>
<dbReference type="InterPro" id="IPR000734">
    <property type="entry name" value="TAG_lipase"/>
</dbReference>
<evidence type="ECO:0000313" key="8">
    <source>
        <dbReference type="RefSeq" id="XP_023935424.2"/>
    </source>
</evidence>
<evidence type="ECO:0000256" key="5">
    <source>
        <dbReference type="SAM" id="SignalP"/>
    </source>
</evidence>
<dbReference type="PRINTS" id="PR00821">
    <property type="entry name" value="TAGLIPASE"/>
</dbReference>
<dbReference type="RefSeq" id="XP_023935424.2">
    <property type="nucleotide sequence ID" value="XM_024079656.2"/>
</dbReference>
<reference evidence="8" key="1">
    <citation type="submission" date="2025-08" db="UniProtKB">
        <authorList>
            <consortium name="RefSeq"/>
        </authorList>
    </citation>
    <scope>IDENTIFICATION</scope>
</reference>
<feature type="signal peptide" evidence="5">
    <location>
        <begin position="1"/>
        <end position="24"/>
    </location>
</feature>
<keyword evidence="3" id="KW-0964">Secreted</keyword>
<dbReference type="OrthoDB" id="199913at2759"/>
<dbReference type="KEGG" id="bany:112043959"/>
<gene>
    <name evidence="8" type="primary">LOC112043959</name>
</gene>
<dbReference type="GO" id="GO:0016298">
    <property type="term" value="F:lipase activity"/>
    <property type="evidence" value="ECO:0007669"/>
    <property type="project" value="InterPro"/>
</dbReference>
<evidence type="ECO:0000256" key="1">
    <source>
        <dbReference type="ARBA" id="ARBA00004613"/>
    </source>
</evidence>
<sequence>MVFYCDVSLVTILGFLAFPIISLSHNTPEESAANYGGDWTYFVDDYGDSLVLNFSKILDDTEDFIVGDAYFYLYTRNNNNNPENLTIPEIDEPIQSVYFNKSNDIRILTHGWRTSASVEWLQKIKDAFLREYDINVIIVDWYELSKNEIYPLAAISTRYVGSRVARLINTLAQTYGLSGQNIHLIGHSLGAHVMGYAGMFSKQKIFRITGLDPARPLFEIPAMPADFCLDKNDAEFVDIIHTSGGVYGYRRSYGHADFYPNNGLPMQPGCNGIKQAIDACSHSRSHEYFEESIEYKPEEGFVAYVCDSWEDFENDKCKENPTSSMGYPASPKSNGNYYLRTRNESKYADVL</sequence>
<evidence type="ECO:0000256" key="2">
    <source>
        <dbReference type="ARBA" id="ARBA00010701"/>
    </source>
</evidence>
<protein>
    <submittedName>
        <fullName evidence="8">Lipoprotein lipase-like</fullName>
    </submittedName>
</protein>
<dbReference type="PANTHER" id="PTHR11610">
    <property type="entry name" value="LIPASE"/>
    <property type="match status" value="1"/>
</dbReference>
<proteinExistence type="inferred from homology"/>
<evidence type="ECO:0000313" key="7">
    <source>
        <dbReference type="Proteomes" id="UP001652582"/>
    </source>
</evidence>
<comment type="similarity">
    <text evidence="2 4">Belongs to the AB hydrolase superfamily. Lipase family.</text>
</comment>
<dbReference type="Pfam" id="PF00151">
    <property type="entry name" value="Lipase"/>
    <property type="match status" value="1"/>
</dbReference>
<dbReference type="GeneID" id="112043959"/>
<comment type="subcellular location">
    <subcellularLocation>
        <location evidence="1">Secreted</location>
    </subcellularLocation>
</comment>
<dbReference type="GO" id="GO:0005615">
    <property type="term" value="C:extracellular space"/>
    <property type="evidence" value="ECO:0007669"/>
    <property type="project" value="TreeGrafter"/>
</dbReference>
<keyword evidence="7" id="KW-1185">Reference proteome</keyword>
<dbReference type="Proteomes" id="UP001652582">
    <property type="component" value="Chromosome 9"/>
</dbReference>
<accession>A0A6J1MLU0</accession>
<dbReference type="GO" id="GO:0016042">
    <property type="term" value="P:lipid catabolic process"/>
    <property type="evidence" value="ECO:0007669"/>
    <property type="project" value="TreeGrafter"/>
</dbReference>
<dbReference type="SUPFAM" id="SSF53474">
    <property type="entry name" value="alpha/beta-Hydrolases"/>
    <property type="match status" value="1"/>
</dbReference>
<feature type="domain" description="Lipase" evidence="6">
    <location>
        <begin position="67"/>
        <end position="347"/>
    </location>
</feature>
<keyword evidence="5" id="KW-0732">Signal</keyword>
<name>A0A6J1MLU0_BICAN</name>
<dbReference type="InterPro" id="IPR029058">
    <property type="entry name" value="AB_hydrolase_fold"/>
</dbReference>
<evidence type="ECO:0000256" key="3">
    <source>
        <dbReference type="ARBA" id="ARBA00022525"/>
    </source>
</evidence>
<evidence type="ECO:0000259" key="6">
    <source>
        <dbReference type="Pfam" id="PF00151"/>
    </source>
</evidence>
<evidence type="ECO:0000256" key="4">
    <source>
        <dbReference type="RuleBase" id="RU004262"/>
    </source>
</evidence>
<feature type="chain" id="PRO_5045546525" evidence="5">
    <location>
        <begin position="25"/>
        <end position="351"/>
    </location>
</feature>
<dbReference type="AlphaFoldDB" id="A0A6J1MLU0"/>
<dbReference type="InterPro" id="IPR033906">
    <property type="entry name" value="Lipase_N"/>
</dbReference>
<dbReference type="CDD" id="cd00707">
    <property type="entry name" value="Pancreat_lipase_like"/>
    <property type="match status" value="1"/>
</dbReference>
<dbReference type="InterPro" id="IPR013818">
    <property type="entry name" value="Lipase"/>
</dbReference>
<organism evidence="7 8">
    <name type="scientific">Bicyclus anynana</name>
    <name type="common">Squinting bush brown butterfly</name>
    <dbReference type="NCBI Taxonomy" id="110368"/>
    <lineage>
        <taxon>Eukaryota</taxon>
        <taxon>Metazoa</taxon>
        <taxon>Ecdysozoa</taxon>
        <taxon>Arthropoda</taxon>
        <taxon>Hexapoda</taxon>
        <taxon>Insecta</taxon>
        <taxon>Pterygota</taxon>
        <taxon>Neoptera</taxon>
        <taxon>Endopterygota</taxon>
        <taxon>Lepidoptera</taxon>
        <taxon>Glossata</taxon>
        <taxon>Ditrysia</taxon>
        <taxon>Papilionoidea</taxon>
        <taxon>Nymphalidae</taxon>
        <taxon>Satyrinae</taxon>
        <taxon>Satyrini</taxon>
        <taxon>Mycalesina</taxon>
        <taxon>Bicyclus</taxon>
    </lineage>
</organism>